<protein>
    <submittedName>
        <fullName evidence="2">Oidioi.mRNA.OKI2018_I69.XSR.g13998.t1.cds</fullName>
    </submittedName>
</protein>
<dbReference type="Proteomes" id="UP001158576">
    <property type="component" value="Chromosome XSR"/>
</dbReference>
<feature type="chain" id="PRO_5045430083" evidence="1">
    <location>
        <begin position="24"/>
        <end position="126"/>
    </location>
</feature>
<name>A0ABN7SFS6_OIKDI</name>
<keyword evidence="3" id="KW-1185">Reference proteome</keyword>
<reference evidence="2 3" key="1">
    <citation type="submission" date="2021-04" db="EMBL/GenBank/DDBJ databases">
        <authorList>
            <person name="Bliznina A."/>
        </authorList>
    </citation>
    <scope>NUCLEOTIDE SEQUENCE [LARGE SCALE GENOMIC DNA]</scope>
</reference>
<sequence length="126" mass="14136">MQCSSCLLLSSLCVSHYLAFAYAQVPDVDIEVPALIDPQPRCPMLFNDQSSPGKRGKIRVNVLDEIRELNVSSWETGEVYEDVLVKKFDSSELPMSPNETTEFFMNEILKAGEEDSLVLVYLRTGS</sequence>
<evidence type="ECO:0000256" key="1">
    <source>
        <dbReference type="SAM" id="SignalP"/>
    </source>
</evidence>
<feature type="signal peptide" evidence="1">
    <location>
        <begin position="1"/>
        <end position="23"/>
    </location>
</feature>
<evidence type="ECO:0000313" key="3">
    <source>
        <dbReference type="Proteomes" id="UP001158576"/>
    </source>
</evidence>
<organism evidence="2 3">
    <name type="scientific">Oikopleura dioica</name>
    <name type="common">Tunicate</name>
    <dbReference type="NCBI Taxonomy" id="34765"/>
    <lineage>
        <taxon>Eukaryota</taxon>
        <taxon>Metazoa</taxon>
        <taxon>Chordata</taxon>
        <taxon>Tunicata</taxon>
        <taxon>Appendicularia</taxon>
        <taxon>Copelata</taxon>
        <taxon>Oikopleuridae</taxon>
        <taxon>Oikopleura</taxon>
    </lineage>
</organism>
<accession>A0ABN7SFS6</accession>
<evidence type="ECO:0000313" key="2">
    <source>
        <dbReference type="EMBL" id="CAG5095031.1"/>
    </source>
</evidence>
<dbReference type="EMBL" id="OU015569">
    <property type="protein sequence ID" value="CAG5095031.1"/>
    <property type="molecule type" value="Genomic_DNA"/>
</dbReference>
<gene>
    <name evidence="2" type="ORF">OKIOD_LOCUS5556</name>
</gene>
<keyword evidence="1" id="KW-0732">Signal</keyword>
<proteinExistence type="predicted"/>